<dbReference type="Gene3D" id="3.40.50.720">
    <property type="entry name" value="NAD(P)-binding Rossmann-like Domain"/>
    <property type="match status" value="1"/>
</dbReference>
<dbReference type="EC" id="1.-.-.-" evidence="3"/>
<name>A0ABU9BG93_9BURK</name>
<dbReference type="CDD" id="cd05233">
    <property type="entry name" value="SDR_c"/>
    <property type="match status" value="1"/>
</dbReference>
<keyword evidence="4" id="KW-1185">Reference proteome</keyword>
<protein>
    <submittedName>
        <fullName evidence="3">SDR family oxidoreductase</fullName>
        <ecNumber evidence="3">1.-.-.-</ecNumber>
    </submittedName>
</protein>
<evidence type="ECO:0000256" key="2">
    <source>
        <dbReference type="ARBA" id="ARBA00023002"/>
    </source>
</evidence>
<dbReference type="Proteomes" id="UP001368500">
    <property type="component" value="Unassembled WGS sequence"/>
</dbReference>
<accession>A0ABU9BG93</accession>
<evidence type="ECO:0000256" key="1">
    <source>
        <dbReference type="ARBA" id="ARBA00006484"/>
    </source>
</evidence>
<dbReference type="SUPFAM" id="SSF51735">
    <property type="entry name" value="NAD(P)-binding Rossmann-fold domains"/>
    <property type="match status" value="1"/>
</dbReference>
<comment type="caution">
    <text evidence="3">The sequence shown here is derived from an EMBL/GenBank/DDBJ whole genome shotgun (WGS) entry which is preliminary data.</text>
</comment>
<reference evidence="3 4" key="1">
    <citation type="submission" date="2024-04" db="EMBL/GenBank/DDBJ databases">
        <title>Novel species of the genus Ideonella isolated from streams.</title>
        <authorList>
            <person name="Lu H."/>
        </authorList>
    </citation>
    <scope>NUCLEOTIDE SEQUENCE [LARGE SCALE GENOMIC DNA]</scope>
    <source>
        <strain evidence="3 4">BYS139W</strain>
    </source>
</reference>
<dbReference type="PRINTS" id="PR00081">
    <property type="entry name" value="GDHRDH"/>
</dbReference>
<dbReference type="GO" id="GO:0016491">
    <property type="term" value="F:oxidoreductase activity"/>
    <property type="evidence" value="ECO:0007669"/>
    <property type="project" value="UniProtKB-KW"/>
</dbReference>
<dbReference type="PANTHER" id="PTHR42760:SF133">
    <property type="entry name" value="3-OXOACYL-[ACYL-CARRIER-PROTEIN] REDUCTASE"/>
    <property type="match status" value="1"/>
</dbReference>
<gene>
    <name evidence="3" type="ORF">AACH11_23715</name>
</gene>
<comment type="similarity">
    <text evidence="1">Belongs to the short-chain dehydrogenases/reductases (SDR) family.</text>
</comment>
<dbReference type="InterPro" id="IPR002347">
    <property type="entry name" value="SDR_fam"/>
</dbReference>
<sequence>MPNEGLTQGRPDRPATGAAAPLALVTGASSGIGQAIARTLLDGGWRVIGLSRGAGDHVHPAYTHVAVDLADTAALGALAPTLPTPQALVHAAGLMRGAALGALDADGGERLWRVHVAAAERLADALLPRMAEAGGGRCVLLGSRTAHGQAGRSQYAASKAALVSLARSWGAEVVARGVTVNVVSPAATDTPMLADPARAGTTPRLPPMGRLVRPEEVAALVAFLLSPAAAPITGQEIQVCGGSSLPR</sequence>
<dbReference type="Pfam" id="PF13561">
    <property type="entry name" value="adh_short_C2"/>
    <property type="match status" value="1"/>
</dbReference>
<dbReference type="EMBL" id="JBBUTF010000035">
    <property type="protein sequence ID" value="MEK8028976.1"/>
    <property type="molecule type" value="Genomic_DNA"/>
</dbReference>
<organism evidence="3 4">
    <name type="scientific">Pseudaquabacterium rugosum</name>
    <dbReference type="NCBI Taxonomy" id="2984194"/>
    <lineage>
        <taxon>Bacteria</taxon>
        <taxon>Pseudomonadati</taxon>
        <taxon>Pseudomonadota</taxon>
        <taxon>Betaproteobacteria</taxon>
        <taxon>Burkholderiales</taxon>
        <taxon>Sphaerotilaceae</taxon>
        <taxon>Pseudaquabacterium</taxon>
    </lineage>
</organism>
<dbReference type="PANTHER" id="PTHR42760">
    <property type="entry name" value="SHORT-CHAIN DEHYDROGENASES/REDUCTASES FAMILY MEMBER"/>
    <property type="match status" value="1"/>
</dbReference>
<proteinExistence type="inferred from homology"/>
<keyword evidence="2 3" id="KW-0560">Oxidoreductase</keyword>
<evidence type="ECO:0000313" key="3">
    <source>
        <dbReference type="EMBL" id="MEK8028976.1"/>
    </source>
</evidence>
<evidence type="ECO:0000313" key="4">
    <source>
        <dbReference type="Proteomes" id="UP001368500"/>
    </source>
</evidence>
<dbReference type="InterPro" id="IPR036291">
    <property type="entry name" value="NAD(P)-bd_dom_sf"/>
</dbReference>